<sequence length="340" mass="37477">MDGGSAATRLSFLLLAVLLLSYLPIPSSSSRSLATSVRCNPQDYAAMMKIKAAFGNASAMDSWVPNTDCCNWRVVECDPNTNRVTQILLSGHIYGQIPPEIGDLTYIQEIIFILMHLTGTIPSTITKLKYLTVLRLSYNSLSGPVPSFLSQLPLVNQLELSHNKFSGTIPPSLSNLPSVTYLYLDYNNLTGEIPESFGKFKQPGVSLYLSHNQLSGELPKSFGNLDFDTIQVSSNKLHGDASLLFKANGSARILYLSRNKFEFDLSKMKLANTLQYFDISHNKIYGSIPKAITKLNLKELNVSYNSLCGKIPQGGDVQNYDSYSFFHNKCLCGSPLAACK</sequence>
<keyword evidence="3" id="KW-0812">Transmembrane</keyword>
<evidence type="ECO:0000256" key="5">
    <source>
        <dbReference type="ARBA" id="ARBA00022737"/>
    </source>
</evidence>
<accession>A0A9Q0R138</accession>
<evidence type="ECO:0000256" key="8">
    <source>
        <dbReference type="ARBA" id="ARBA00023180"/>
    </source>
</evidence>
<protein>
    <recommendedName>
        <fullName evidence="10">Leucine-rich repeat-containing N-terminal plant-type domain-containing protein</fullName>
    </recommendedName>
</protein>
<dbReference type="InterPro" id="IPR001611">
    <property type="entry name" value="Leu-rich_rpt"/>
</dbReference>
<dbReference type="SUPFAM" id="SSF52058">
    <property type="entry name" value="L domain-like"/>
    <property type="match status" value="1"/>
</dbReference>
<dbReference type="InterPro" id="IPR053211">
    <property type="entry name" value="DNA_repair-toleration"/>
</dbReference>
<dbReference type="Pfam" id="PF13855">
    <property type="entry name" value="LRR_8"/>
    <property type="match status" value="1"/>
</dbReference>
<keyword evidence="12" id="KW-1185">Reference proteome</keyword>
<feature type="domain" description="Leucine-rich repeat-containing N-terminal plant-type" evidence="10">
    <location>
        <begin position="41"/>
        <end position="78"/>
    </location>
</feature>
<evidence type="ECO:0000256" key="1">
    <source>
        <dbReference type="ARBA" id="ARBA00004167"/>
    </source>
</evidence>
<evidence type="ECO:0000259" key="10">
    <source>
        <dbReference type="Pfam" id="PF08263"/>
    </source>
</evidence>
<keyword evidence="7" id="KW-0472">Membrane</keyword>
<dbReference type="Gene3D" id="3.80.10.10">
    <property type="entry name" value="Ribonuclease Inhibitor"/>
    <property type="match status" value="1"/>
</dbReference>
<dbReference type="FunFam" id="3.80.10.10:FF:000129">
    <property type="entry name" value="Leucine-rich repeat receptor-like kinase"/>
    <property type="match status" value="1"/>
</dbReference>
<evidence type="ECO:0000256" key="3">
    <source>
        <dbReference type="ARBA" id="ARBA00022692"/>
    </source>
</evidence>
<dbReference type="OrthoDB" id="676979at2759"/>
<evidence type="ECO:0000313" key="11">
    <source>
        <dbReference type="EMBL" id="KAJ4979139.1"/>
    </source>
</evidence>
<evidence type="ECO:0000256" key="6">
    <source>
        <dbReference type="ARBA" id="ARBA00022989"/>
    </source>
</evidence>
<keyword evidence="2" id="KW-0433">Leucine-rich repeat</keyword>
<reference evidence="11" key="1">
    <citation type="journal article" date="2023" name="Plant J.">
        <title>The genome of the king protea, Protea cynaroides.</title>
        <authorList>
            <person name="Chang J."/>
            <person name="Duong T.A."/>
            <person name="Schoeman C."/>
            <person name="Ma X."/>
            <person name="Roodt D."/>
            <person name="Barker N."/>
            <person name="Li Z."/>
            <person name="Van de Peer Y."/>
            <person name="Mizrachi E."/>
        </authorList>
    </citation>
    <scope>NUCLEOTIDE SEQUENCE</scope>
    <source>
        <tissue evidence="11">Young leaves</tissue>
    </source>
</reference>
<name>A0A9Q0R138_9MAGN</name>
<dbReference type="Pfam" id="PF08263">
    <property type="entry name" value="LRRNT_2"/>
    <property type="match status" value="1"/>
</dbReference>
<evidence type="ECO:0000256" key="7">
    <source>
        <dbReference type="ARBA" id="ARBA00023136"/>
    </source>
</evidence>
<dbReference type="PANTHER" id="PTHR48060">
    <property type="entry name" value="DNA DAMAGE-REPAIR/TOLERATION PROTEIN DRT100"/>
    <property type="match status" value="1"/>
</dbReference>
<dbReference type="PANTHER" id="PTHR48060:SF21">
    <property type="entry name" value="L DOMAIN-LIKE PROTEIN"/>
    <property type="match status" value="1"/>
</dbReference>
<evidence type="ECO:0000256" key="4">
    <source>
        <dbReference type="ARBA" id="ARBA00022729"/>
    </source>
</evidence>
<evidence type="ECO:0000256" key="2">
    <source>
        <dbReference type="ARBA" id="ARBA00022614"/>
    </source>
</evidence>
<feature type="signal peptide" evidence="9">
    <location>
        <begin position="1"/>
        <end position="29"/>
    </location>
</feature>
<evidence type="ECO:0000313" key="12">
    <source>
        <dbReference type="Proteomes" id="UP001141806"/>
    </source>
</evidence>
<evidence type="ECO:0000256" key="9">
    <source>
        <dbReference type="SAM" id="SignalP"/>
    </source>
</evidence>
<comment type="subcellular location">
    <subcellularLocation>
        <location evidence="1">Membrane</location>
        <topology evidence="1">Single-pass membrane protein</topology>
    </subcellularLocation>
</comment>
<comment type="caution">
    <text evidence="11">The sequence shown here is derived from an EMBL/GenBank/DDBJ whole genome shotgun (WGS) entry which is preliminary data.</text>
</comment>
<dbReference type="Proteomes" id="UP001141806">
    <property type="component" value="Unassembled WGS sequence"/>
</dbReference>
<dbReference type="GO" id="GO:0016020">
    <property type="term" value="C:membrane"/>
    <property type="evidence" value="ECO:0007669"/>
    <property type="project" value="UniProtKB-SubCell"/>
</dbReference>
<organism evidence="11 12">
    <name type="scientific">Protea cynaroides</name>
    <dbReference type="NCBI Taxonomy" id="273540"/>
    <lineage>
        <taxon>Eukaryota</taxon>
        <taxon>Viridiplantae</taxon>
        <taxon>Streptophyta</taxon>
        <taxon>Embryophyta</taxon>
        <taxon>Tracheophyta</taxon>
        <taxon>Spermatophyta</taxon>
        <taxon>Magnoliopsida</taxon>
        <taxon>Proteales</taxon>
        <taxon>Proteaceae</taxon>
        <taxon>Protea</taxon>
    </lineage>
</organism>
<gene>
    <name evidence="11" type="ORF">NE237_009919</name>
</gene>
<dbReference type="InterPro" id="IPR032675">
    <property type="entry name" value="LRR_dom_sf"/>
</dbReference>
<keyword evidence="4 9" id="KW-0732">Signal</keyword>
<dbReference type="Pfam" id="PF00560">
    <property type="entry name" value="LRR_1"/>
    <property type="match status" value="3"/>
</dbReference>
<dbReference type="AlphaFoldDB" id="A0A9Q0R138"/>
<proteinExistence type="predicted"/>
<feature type="chain" id="PRO_5040395385" description="Leucine-rich repeat-containing N-terminal plant-type domain-containing protein" evidence="9">
    <location>
        <begin position="30"/>
        <end position="340"/>
    </location>
</feature>
<dbReference type="EMBL" id="JAMYWD010000002">
    <property type="protein sequence ID" value="KAJ4979139.1"/>
    <property type="molecule type" value="Genomic_DNA"/>
</dbReference>
<dbReference type="FunFam" id="3.80.10.10:FF:000041">
    <property type="entry name" value="LRR receptor-like serine/threonine-protein kinase ERECTA"/>
    <property type="match status" value="1"/>
</dbReference>
<keyword evidence="8" id="KW-0325">Glycoprotein</keyword>
<keyword evidence="6" id="KW-1133">Transmembrane helix</keyword>
<keyword evidence="5" id="KW-0677">Repeat</keyword>
<dbReference type="InterPro" id="IPR013210">
    <property type="entry name" value="LRR_N_plant-typ"/>
</dbReference>